<dbReference type="EMBL" id="LN714483">
    <property type="protein sequence ID" value="CEL67974.1"/>
    <property type="molecule type" value="Genomic_DNA"/>
</dbReference>
<evidence type="ECO:0000313" key="5">
    <source>
        <dbReference type="Proteomes" id="UP000007494"/>
    </source>
</evidence>
<keyword evidence="2" id="KW-0472">Membrane</keyword>
<sequence>MMAFRTSNNAGFAGAEPEGLGEQAGFQGERAPRWGRNRPLRASKHRVFLLFLASLAVASSSFCLLTEQRAVKYRDNGAVSSPNSYRGLSEDMEFDAEEAKIEGRDRRGTMKREGGKRGGRVGRKGRADKNGVSKRARGASSGLFVVSILLLTAALGVQYTTWGKALRKAVLSEGEEPPEEGTEAPIGTEELFSAVFPKENRDALLSALEAEDDERQARAASARRRRILAITVAAGIGLAAAAVAIQQHRPEYYDTAMQKTGSLLEWGRQLVSSTKYVQLFNSLLERTQTARSFIVQHGSPASLISLTTPAEVALMGMVLLQLLSSPLRHMAKVLRMADVVEALQQIRKNQGPLRGVDFLEAYVGNQEELRILQQTVLSNLKTGELSVFSPPSPEEVLAELRLRRIWVEVKIAEFKKMREDVLRRARQAAAASPTEETVEKLTESLETAVREAGAEIRKQMLFLKDIIKGQRLVQQVALSGSKRRDALKKLDGELPRVELLLKTEKDIEDRLVANAETLFRKGRAGTDYLEVDRILDLAQTASKIRAKERNLPEPAAEKKSGESKPDQ</sequence>
<protein>
    <recommendedName>
        <fullName evidence="6">Transmembrane protein</fullName>
    </recommendedName>
</protein>
<reference evidence="4" key="4">
    <citation type="journal article" date="2015" name="PLoS ONE">
        <title>Comprehensive Evaluation of Toxoplasma gondii VEG and Neospora caninum LIV Genomes with Tachyzoite Stage Transcriptome and Proteome Defines Novel Transcript Features.</title>
        <authorList>
            <person name="Ramaprasad A."/>
            <person name="Mourier T."/>
            <person name="Naeem R."/>
            <person name="Malas T.B."/>
            <person name="Moussa E."/>
            <person name="Panigrahi A."/>
            <person name="Vermont S.J."/>
            <person name="Otto T.D."/>
            <person name="Wastling J."/>
            <person name="Pain A."/>
        </authorList>
    </citation>
    <scope>NUCLEOTIDE SEQUENCE</scope>
    <source>
        <strain evidence="4">Liverpool</strain>
    </source>
</reference>
<evidence type="ECO:0000313" key="4">
    <source>
        <dbReference type="EMBL" id="CEL67974.1"/>
    </source>
</evidence>
<dbReference type="OrthoDB" id="10526868at2759"/>
<reference evidence="5" key="3">
    <citation type="journal article" date="2012" name="PLoS Pathog.">
        <title>Comparative genomics of the apicomplexan parasites Toxoplasma gondii and Neospora caninum: Coccidia differing in host range and transmission strategy.</title>
        <authorList>
            <person name="Reid A.J."/>
            <person name="Vermont S.J."/>
            <person name="Cotton J.A."/>
            <person name="Harris D."/>
            <person name="Hill-Cawthorne G.A."/>
            <person name="Konen-Waisman S."/>
            <person name="Latham S.M."/>
            <person name="Mourier T."/>
            <person name="Norton R."/>
            <person name="Quail M.A."/>
            <person name="Sanders M."/>
            <person name="Shanmugam D."/>
            <person name="Sohal A."/>
            <person name="Wasmuth J.D."/>
            <person name="Brunk B."/>
            <person name="Grigg M.E."/>
            <person name="Howard J.C."/>
            <person name="Parkinson J."/>
            <person name="Roos D.S."/>
            <person name="Trees A.J."/>
            <person name="Berriman M."/>
            <person name="Pain A."/>
            <person name="Wastling J.M."/>
        </authorList>
    </citation>
    <scope>NUCLEOTIDE SEQUENCE [LARGE SCALE GENOMIC DNA]</scope>
    <source>
        <strain evidence="5">Liverpool</strain>
    </source>
</reference>
<dbReference type="GeneID" id="13443699"/>
<proteinExistence type="predicted"/>
<gene>
    <name evidence="4" type="ORF">BN1204_037550</name>
    <name evidence="3" type="ORF">NCLIV_037550</name>
</gene>
<keyword evidence="2" id="KW-0812">Transmembrane</keyword>
<dbReference type="OMA" id="EGRAQTY"/>
<organism evidence="3 5">
    <name type="scientific">Neospora caninum (strain Liverpool)</name>
    <dbReference type="NCBI Taxonomy" id="572307"/>
    <lineage>
        <taxon>Eukaryota</taxon>
        <taxon>Sar</taxon>
        <taxon>Alveolata</taxon>
        <taxon>Apicomplexa</taxon>
        <taxon>Conoidasida</taxon>
        <taxon>Coccidia</taxon>
        <taxon>Eucoccidiorida</taxon>
        <taxon>Eimeriorina</taxon>
        <taxon>Sarcocystidae</taxon>
        <taxon>Neospora</taxon>
    </lineage>
</organism>
<accession>F0VJR2</accession>
<feature type="transmembrane region" description="Helical" evidence="2">
    <location>
        <begin position="142"/>
        <end position="162"/>
    </location>
</feature>
<evidence type="ECO:0008006" key="6">
    <source>
        <dbReference type="Google" id="ProtNLM"/>
    </source>
</evidence>
<dbReference type="InParanoid" id="F0VJR2"/>
<feature type="compositionally biased region" description="Basic and acidic residues" evidence="1">
    <location>
        <begin position="98"/>
        <end position="116"/>
    </location>
</feature>
<reference evidence="3" key="1">
    <citation type="submission" date="2011-02" db="EMBL/GenBank/DDBJ databases">
        <authorList>
            <person name="Aslett M."/>
        </authorList>
    </citation>
    <scope>NUCLEOTIDE SEQUENCE</scope>
    <source>
        <strain evidence="3">Liverpool</strain>
    </source>
</reference>
<keyword evidence="2" id="KW-1133">Transmembrane helix</keyword>
<evidence type="ECO:0000256" key="2">
    <source>
        <dbReference type="SAM" id="Phobius"/>
    </source>
</evidence>
<feature type="transmembrane region" description="Helical" evidence="2">
    <location>
        <begin position="47"/>
        <end position="67"/>
    </location>
</feature>
<dbReference type="VEuPathDB" id="ToxoDB:NCLIV_037550"/>
<dbReference type="eggNOG" id="ENOG502R0IQ">
    <property type="taxonomic scope" value="Eukaryota"/>
</dbReference>
<feature type="compositionally biased region" description="Polar residues" evidence="1">
    <location>
        <begin position="1"/>
        <end position="10"/>
    </location>
</feature>
<evidence type="ECO:0000313" key="3">
    <source>
        <dbReference type="EMBL" id="CBZ53973.1"/>
    </source>
</evidence>
<feature type="region of interest" description="Disordered" evidence="1">
    <location>
        <begin position="1"/>
        <end position="23"/>
    </location>
</feature>
<dbReference type="EMBL" id="FR823390">
    <property type="protein sequence ID" value="CBZ53973.1"/>
    <property type="molecule type" value="Genomic_DNA"/>
</dbReference>
<dbReference type="RefSeq" id="XP_003884005.1">
    <property type="nucleotide sequence ID" value="XM_003883956.1"/>
</dbReference>
<keyword evidence="5" id="KW-1185">Reference proteome</keyword>
<dbReference type="Proteomes" id="UP000007494">
    <property type="component" value="Chromosome VIII"/>
</dbReference>
<feature type="region of interest" description="Disordered" evidence="1">
    <location>
        <begin position="98"/>
        <end position="134"/>
    </location>
</feature>
<feature type="region of interest" description="Disordered" evidence="1">
    <location>
        <begin position="545"/>
        <end position="567"/>
    </location>
</feature>
<dbReference type="AlphaFoldDB" id="F0VJR2"/>
<feature type="transmembrane region" description="Helical" evidence="2">
    <location>
        <begin position="227"/>
        <end position="245"/>
    </location>
</feature>
<name>F0VJR2_NEOCL</name>
<evidence type="ECO:0000256" key="1">
    <source>
        <dbReference type="SAM" id="MobiDB-lite"/>
    </source>
</evidence>
<reference evidence="3" key="2">
    <citation type="submission" date="2011-03" db="EMBL/GenBank/DDBJ databases">
        <title>Comparative genomics and transcriptomics of Neospora caninum and Toxoplasma gondii.</title>
        <authorList>
            <person name="Reid A.J."/>
            <person name="Sohal A."/>
            <person name="Harris D."/>
            <person name="Quail M."/>
            <person name="Sanders M."/>
            <person name="Berriman M."/>
            <person name="Wastling J.M."/>
            <person name="Pain A."/>
        </authorList>
    </citation>
    <scope>NUCLEOTIDE SEQUENCE</scope>
    <source>
        <strain evidence="3">Liverpool</strain>
    </source>
</reference>